<name>A0A836IF31_9TRYP</name>
<dbReference type="Gene3D" id="1.20.5.190">
    <property type="match status" value="1"/>
</dbReference>
<dbReference type="OrthoDB" id="2148418at2759"/>
<sequence>MTEHFPTGAETSASLSKKNLPEGSRLMPSDNTSISSKWHTAASSSDMRSRGLARGRLQNGVSAESIRRAAGSRMCQDTRRYMQAAAASRQNTVHQLLNRLQTYRTFQPFISPPASYRTGSFAQEQPISSPTSFSRRRKSAAVVSSSQLWQMVDRVLDTSVAQMLQHNAESNFIMTLESALGLEAGTSMEKIRTVVESRKPGSTANGEVTSESTNEERAPHRGSRQSQLAASTKFAARSSFQSLNPFFDRWNAERGYTTAAEVEEQRNAWLMFDQERHRRGRLLYLQAMKDELDMLQGGETRDVADSNDALDTISQSGRSHGTAVQAFNDEEAAAKAEGEKQRTLWHTFRDSPVQAVGARRSSYDTAKGAPQIVSAYLECADLKDWLYSSWAHRTHRHESAALRIQCAYRVYRARHEVLSRRYERRQSFLSGLHTEKEAQRIWDLALQVKTEPVTIVTGADATMRALHFFMDKVNAVIAKRRARKKYQQHQDDEIQNYAATRIQAVYRGHRARLFVMELRYPEIAAHRRQLRCEKYATLIQACWRRYTAQRRWWRVRHAVSVLQGAYRCHAARTMLAVRRYKRDLAAAEELNKCALQRIGQWYASRLAVRTAIGSKHMTELLILQRICRGYQGRQQIHKQARLIRLRCAVRIIEEHRQDVLKVRRAIEMMTALRAASAAKRTALVRHDAALTIQRAWRQLHIPFLE</sequence>
<evidence type="ECO:0000313" key="2">
    <source>
        <dbReference type="EMBL" id="KAG5508269.1"/>
    </source>
</evidence>
<dbReference type="GO" id="GO:0000278">
    <property type="term" value="P:mitotic cell cycle"/>
    <property type="evidence" value="ECO:0007669"/>
    <property type="project" value="TreeGrafter"/>
</dbReference>
<comment type="caution">
    <text evidence="2">The sequence shown here is derived from an EMBL/GenBank/DDBJ whole genome shotgun (WGS) entry which is preliminary data.</text>
</comment>
<gene>
    <name evidence="2" type="ORF">JKF63_05525</name>
</gene>
<dbReference type="GO" id="GO:0051295">
    <property type="term" value="P:establishment of meiotic spindle localization"/>
    <property type="evidence" value="ECO:0007669"/>
    <property type="project" value="TreeGrafter"/>
</dbReference>
<accession>A0A836IF31</accession>
<evidence type="ECO:0000256" key="1">
    <source>
        <dbReference type="SAM" id="MobiDB-lite"/>
    </source>
</evidence>
<feature type="compositionally biased region" description="Polar residues" evidence="1">
    <location>
        <begin position="200"/>
        <end position="212"/>
    </location>
</feature>
<dbReference type="InterPro" id="IPR051185">
    <property type="entry name" value="ASPM"/>
</dbReference>
<dbReference type="GO" id="GO:0005516">
    <property type="term" value="F:calmodulin binding"/>
    <property type="evidence" value="ECO:0007669"/>
    <property type="project" value="TreeGrafter"/>
</dbReference>
<dbReference type="SMART" id="SM00015">
    <property type="entry name" value="IQ"/>
    <property type="match status" value="5"/>
</dbReference>
<dbReference type="GO" id="GO:0000922">
    <property type="term" value="C:spindle pole"/>
    <property type="evidence" value="ECO:0007669"/>
    <property type="project" value="TreeGrafter"/>
</dbReference>
<dbReference type="PANTHER" id="PTHR22706">
    <property type="entry name" value="ASSEMBLY FACTOR FOR SPINDLE MICROTUBULES"/>
    <property type="match status" value="1"/>
</dbReference>
<keyword evidence="3" id="KW-1185">Reference proteome</keyword>
<dbReference type="Pfam" id="PF00612">
    <property type="entry name" value="IQ"/>
    <property type="match status" value="3"/>
</dbReference>
<dbReference type="AlphaFoldDB" id="A0A836IF31"/>
<dbReference type="PANTHER" id="PTHR22706:SF2">
    <property type="entry name" value="SFI1 SPINDLE BODY DOMAIN-CONTAINING PROTEIN"/>
    <property type="match status" value="1"/>
</dbReference>
<proteinExistence type="predicted"/>
<dbReference type="RefSeq" id="XP_067758158.1">
    <property type="nucleotide sequence ID" value="XM_067901483.1"/>
</dbReference>
<feature type="region of interest" description="Disordered" evidence="1">
    <location>
        <begin position="195"/>
        <end position="227"/>
    </location>
</feature>
<feature type="compositionally biased region" description="Polar residues" evidence="1">
    <location>
        <begin position="29"/>
        <end position="46"/>
    </location>
</feature>
<evidence type="ECO:0000313" key="3">
    <source>
        <dbReference type="Proteomes" id="UP000674318"/>
    </source>
</evidence>
<dbReference type="Proteomes" id="UP000674318">
    <property type="component" value="Chromosome 17"/>
</dbReference>
<dbReference type="KEGG" id="phet:94291560"/>
<dbReference type="InterPro" id="IPR000048">
    <property type="entry name" value="IQ_motif_EF-hand-BS"/>
</dbReference>
<reference evidence="2 3" key="1">
    <citation type="submission" date="2021-02" db="EMBL/GenBank/DDBJ databases">
        <title>Porcisia hertigi Genome sequencing and assembly.</title>
        <authorList>
            <person name="Almutairi H."/>
            <person name="Gatherer D."/>
        </authorList>
    </citation>
    <scope>NUCLEOTIDE SEQUENCE [LARGE SCALE GENOMIC DNA]</scope>
    <source>
        <strain evidence="2 3">C119</strain>
    </source>
</reference>
<protein>
    <submittedName>
        <fullName evidence="2">Uncharacterized protein</fullName>
    </submittedName>
</protein>
<dbReference type="PROSITE" id="PS50096">
    <property type="entry name" value="IQ"/>
    <property type="match status" value="3"/>
</dbReference>
<dbReference type="GeneID" id="94291560"/>
<feature type="region of interest" description="Disordered" evidence="1">
    <location>
        <begin position="1"/>
        <end position="65"/>
    </location>
</feature>
<dbReference type="GO" id="GO:0007051">
    <property type="term" value="P:spindle organization"/>
    <property type="evidence" value="ECO:0007669"/>
    <property type="project" value="TreeGrafter"/>
</dbReference>
<dbReference type="EMBL" id="JAFJZO010000017">
    <property type="protein sequence ID" value="KAG5508269.1"/>
    <property type="molecule type" value="Genomic_DNA"/>
</dbReference>
<organism evidence="2 3">
    <name type="scientific">Porcisia hertigi</name>
    <dbReference type="NCBI Taxonomy" id="2761500"/>
    <lineage>
        <taxon>Eukaryota</taxon>
        <taxon>Discoba</taxon>
        <taxon>Euglenozoa</taxon>
        <taxon>Kinetoplastea</taxon>
        <taxon>Metakinetoplastina</taxon>
        <taxon>Trypanosomatida</taxon>
        <taxon>Trypanosomatidae</taxon>
        <taxon>Leishmaniinae</taxon>
        <taxon>Porcisia</taxon>
    </lineage>
</organism>